<dbReference type="PROSITE" id="PS50072">
    <property type="entry name" value="CSA_PPIASE_2"/>
    <property type="match status" value="1"/>
</dbReference>
<dbReference type="EMBL" id="BRYA01001448">
    <property type="protein sequence ID" value="GMI43027.1"/>
    <property type="molecule type" value="Genomic_DNA"/>
</dbReference>
<dbReference type="PANTHER" id="PTHR45843:SF1">
    <property type="entry name" value="PEPTIDYL-PROLYL CIS-TRANS ISOMERASE-LIKE 4"/>
    <property type="match status" value="1"/>
</dbReference>
<dbReference type="OrthoDB" id="2083at2759"/>
<dbReference type="SMART" id="SM00360">
    <property type="entry name" value="RRM"/>
    <property type="match status" value="1"/>
</dbReference>
<dbReference type="AlphaFoldDB" id="A0A9W7GFP5"/>
<comment type="subcellular location">
    <subcellularLocation>
        <location evidence="2 8">Nucleus</location>
    </subcellularLocation>
</comment>
<evidence type="ECO:0000259" key="11">
    <source>
        <dbReference type="PROSITE" id="PS50102"/>
    </source>
</evidence>
<organism evidence="12 13">
    <name type="scientific">Triparma columacea</name>
    <dbReference type="NCBI Taxonomy" id="722753"/>
    <lineage>
        <taxon>Eukaryota</taxon>
        <taxon>Sar</taxon>
        <taxon>Stramenopiles</taxon>
        <taxon>Ochrophyta</taxon>
        <taxon>Bolidophyceae</taxon>
        <taxon>Parmales</taxon>
        <taxon>Triparmaceae</taxon>
        <taxon>Triparma</taxon>
    </lineage>
</organism>
<feature type="region of interest" description="Disordered" evidence="9">
    <location>
        <begin position="347"/>
        <end position="476"/>
    </location>
</feature>
<dbReference type="SUPFAM" id="SSF54928">
    <property type="entry name" value="RNA-binding domain, RBD"/>
    <property type="match status" value="1"/>
</dbReference>
<evidence type="ECO:0000256" key="1">
    <source>
        <dbReference type="ARBA" id="ARBA00000971"/>
    </source>
</evidence>
<dbReference type="EC" id="5.2.1.8" evidence="8"/>
<keyword evidence="4 8" id="KW-0697">Rotamase</keyword>
<evidence type="ECO:0000256" key="8">
    <source>
        <dbReference type="RuleBase" id="RU365081"/>
    </source>
</evidence>
<dbReference type="InterPro" id="IPR035979">
    <property type="entry name" value="RBD_domain_sf"/>
</dbReference>
<dbReference type="GO" id="GO:0005634">
    <property type="term" value="C:nucleus"/>
    <property type="evidence" value="ECO:0007669"/>
    <property type="project" value="UniProtKB-SubCell"/>
</dbReference>
<dbReference type="InterPro" id="IPR035542">
    <property type="entry name" value="CRIP"/>
</dbReference>
<evidence type="ECO:0000256" key="5">
    <source>
        <dbReference type="ARBA" id="ARBA00023235"/>
    </source>
</evidence>
<feature type="compositionally biased region" description="Low complexity" evidence="9">
    <location>
        <begin position="418"/>
        <end position="429"/>
    </location>
</feature>
<dbReference type="InterPro" id="IPR000504">
    <property type="entry name" value="RRM_dom"/>
</dbReference>
<dbReference type="InterPro" id="IPR029000">
    <property type="entry name" value="Cyclophilin-like_dom_sf"/>
</dbReference>
<feature type="domain" description="PPIase cyclophilin-type" evidence="10">
    <location>
        <begin position="6"/>
        <end position="172"/>
    </location>
</feature>
<evidence type="ECO:0000256" key="4">
    <source>
        <dbReference type="ARBA" id="ARBA00023110"/>
    </source>
</evidence>
<evidence type="ECO:0000256" key="2">
    <source>
        <dbReference type="ARBA" id="ARBA00004123"/>
    </source>
</evidence>
<dbReference type="InterPro" id="IPR012677">
    <property type="entry name" value="Nucleotide-bd_a/b_plait_sf"/>
</dbReference>
<dbReference type="CDD" id="cd12235">
    <property type="entry name" value="RRM_PPIL4"/>
    <property type="match status" value="1"/>
</dbReference>
<evidence type="ECO:0000313" key="12">
    <source>
        <dbReference type="EMBL" id="GMI43027.1"/>
    </source>
</evidence>
<comment type="function">
    <text evidence="8">PPIases accelerate the folding of proteins. It catalyzes the cis-trans isomerization of proline imidic peptide bonds in oligopeptides.</text>
</comment>
<evidence type="ECO:0000256" key="7">
    <source>
        <dbReference type="PROSITE-ProRule" id="PRU00176"/>
    </source>
</evidence>
<reference evidence="13" key="1">
    <citation type="journal article" date="2023" name="Commun. Biol.">
        <title>Genome analysis of Parmales, the sister group of diatoms, reveals the evolutionary specialization of diatoms from phago-mixotrophs to photoautotrophs.</title>
        <authorList>
            <person name="Ban H."/>
            <person name="Sato S."/>
            <person name="Yoshikawa S."/>
            <person name="Yamada K."/>
            <person name="Nakamura Y."/>
            <person name="Ichinomiya M."/>
            <person name="Sato N."/>
            <person name="Blanc-Mathieu R."/>
            <person name="Endo H."/>
            <person name="Kuwata A."/>
            <person name="Ogata H."/>
        </authorList>
    </citation>
    <scope>NUCLEOTIDE SEQUENCE [LARGE SCALE GENOMIC DNA]</scope>
</reference>
<protein>
    <recommendedName>
        <fullName evidence="8">Peptidyl-prolyl cis-trans isomerase</fullName>
        <shortName evidence="8">PPIase</shortName>
        <ecNumber evidence="8">5.2.1.8</ecNumber>
    </recommendedName>
</protein>
<dbReference type="Pfam" id="PF00076">
    <property type="entry name" value="RRM_1"/>
    <property type="match status" value="1"/>
</dbReference>
<comment type="similarity">
    <text evidence="8">Belongs to the cyclophilin-type PPIase family. PPIL4 subfamily.</text>
</comment>
<keyword evidence="6 8" id="KW-0539">Nucleus</keyword>
<dbReference type="GO" id="GO:0003723">
    <property type="term" value="F:RNA binding"/>
    <property type="evidence" value="ECO:0007669"/>
    <property type="project" value="UniProtKB-UniRule"/>
</dbReference>
<evidence type="ECO:0000256" key="3">
    <source>
        <dbReference type="ARBA" id="ARBA00022884"/>
    </source>
</evidence>
<keyword evidence="3 7" id="KW-0694">RNA-binding</keyword>
<dbReference type="PANTHER" id="PTHR45843">
    <property type="entry name" value="PEPTIDYL-PROLYL CIS-TRANS ISOMERASE-LIKE 4"/>
    <property type="match status" value="1"/>
</dbReference>
<accession>A0A9W7GFP5</accession>
<dbReference type="Gene3D" id="2.40.100.10">
    <property type="entry name" value="Cyclophilin-like"/>
    <property type="match status" value="1"/>
</dbReference>
<evidence type="ECO:0000313" key="13">
    <source>
        <dbReference type="Proteomes" id="UP001165065"/>
    </source>
</evidence>
<feature type="domain" description="RRM" evidence="11">
    <location>
        <begin position="258"/>
        <end position="336"/>
    </location>
</feature>
<keyword evidence="5 8" id="KW-0413">Isomerase</keyword>
<name>A0A9W7GFP5_9STRA</name>
<sequence>MSVLLQTTLGPLVIDLNLSSCPVFCHSFLSLCSINYYTKHLIFNVIQNRFLQTGDPTGTGTGGSSIHGLTDGAESRFLKDELTPLTPDQRTIKGLCLTTRIGNKASTQGSQFTITTASGPGMSVHEYSAFDEAQVFGQVVEDTSDVLRKINEIYTDKDGRPYTDVRVEWCEVIDWGGMEVIEDTIKGQLRVDRKFMDRPDEENIEIRIKAGDEIEDDVEGKGVEEVEEELRKKEAKSRAVVLEMIGDIKSADDKPPENVLFICKLNPVTEEDDLELIFSRFDQNVSADIMRDPVNGDSLNYGFISFSSKEKATEAYFKMNNALIDDRRIKVDFSQSVGKLWRGRKNPVRMVEPGGGGVREGGRGGGGKEKGKGGGPLRLGGFKAKEATQEIKKTTMKWTPPTNGEGGGRKRDREEDSSSSSDESDSSSSGRKKKKKKKKKDKKEKKKKGKKEKKEKKNKKEKKEKKDKKKSRNDSD</sequence>
<feature type="compositionally biased region" description="Basic and acidic residues" evidence="9">
    <location>
        <begin position="407"/>
        <end position="416"/>
    </location>
</feature>
<proteinExistence type="inferred from homology"/>
<dbReference type="Proteomes" id="UP001165065">
    <property type="component" value="Unassembled WGS sequence"/>
</dbReference>
<dbReference type="PROSITE" id="PS50102">
    <property type="entry name" value="RRM"/>
    <property type="match status" value="1"/>
</dbReference>
<feature type="compositionally biased region" description="Basic and acidic residues" evidence="9">
    <location>
        <begin position="360"/>
        <end position="372"/>
    </location>
</feature>
<evidence type="ECO:0000259" key="10">
    <source>
        <dbReference type="PROSITE" id="PS50072"/>
    </source>
</evidence>
<comment type="catalytic activity">
    <reaction evidence="1 8">
        <text>[protein]-peptidylproline (omega=180) = [protein]-peptidylproline (omega=0)</text>
        <dbReference type="Rhea" id="RHEA:16237"/>
        <dbReference type="Rhea" id="RHEA-COMP:10747"/>
        <dbReference type="Rhea" id="RHEA-COMP:10748"/>
        <dbReference type="ChEBI" id="CHEBI:83833"/>
        <dbReference type="ChEBI" id="CHEBI:83834"/>
        <dbReference type="EC" id="5.2.1.8"/>
    </reaction>
</comment>
<comment type="caution">
    <text evidence="12">The sequence shown here is derived from an EMBL/GenBank/DDBJ whole genome shotgun (WGS) entry which is preliminary data.</text>
</comment>
<dbReference type="InterPro" id="IPR002130">
    <property type="entry name" value="Cyclophilin-type_PPIase_dom"/>
</dbReference>
<feature type="compositionally biased region" description="Basic and acidic residues" evidence="9">
    <location>
        <begin position="383"/>
        <end position="393"/>
    </location>
</feature>
<dbReference type="Pfam" id="PF00160">
    <property type="entry name" value="Pro_isomerase"/>
    <property type="match status" value="1"/>
</dbReference>
<evidence type="ECO:0000256" key="9">
    <source>
        <dbReference type="SAM" id="MobiDB-lite"/>
    </source>
</evidence>
<evidence type="ECO:0000256" key="6">
    <source>
        <dbReference type="ARBA" id="ARBA00023242"/>
    </source>
</evidence>
<dbReference type="Gene3D" id="3.30.70.330">
    <property type="match status" value="1"/>
</dbReference>
<keyword evidence="13" id="KW-1185">Reference proteome</keyword>
<dbReference type="SUPFAM" id="SSF50891">
    <property type="entry name" value="Cyclophilin-like"/>
    <property type="match status" value="1"/>
</dbReference>
<feature type="compositionally biased region" description="Basic residues" evidence="9">
    <location>
        <begin position="430"/>
        <end position="476"/>
    </location>
</feature>
<dbReference type="GO" id="GO:0003755">
    <property type="term" value="F:peptidyl-prolyl cis-trans isomerase activity"/>
    <property type="evidence" value="ECO:0007669"/>
    <property type="project" value="UniProtKB-UniRule"/>
</dbReference>
<gene>
    <name evidence="12" type="ORF">TrCOL_g3871</name>
</gene>